<sequence>MDATTSFSHRIEFPFTIQEELGNSTSVFISFLEPQNITAELFDGSGKPCVAECPVTATDLSISVNLPTTAATESWKLVLRARGSQASNVTVAVLSTQRDPLKAPIRAETCVKHDPVTNQALIYTRVTKDGYAVLNAKAVATVDFNGTTGRVFLPLYDHGKASEPSGVSTLKGHSDFAEHSAVGPGGLLLSELKSDMEGDETCKASSSSEECRSASDVESESRRGLPGALIYQGPTGDSEIGLVSFGGVFQVKENVTKEDLPPAPVRDLKVLGVKKKDGKLSVKLSWTCMGAYLDSENATLTDLRASLNTRELIYRFDNATPILGAHILEGSLTPLSPYKVQTVRIQLPQDLVSTSGGKQGSIRLGMRTQNERGVFSPVSNIVPVVRSTRPKPSPVTSTTATNKPHSIASKKPPAGNRAFSFCRGTPKRAISRVPPALKDPTVHTDLRCSTTSSLRTRASQLGHEVV</sequence>
<gene>
    <name evidence="1" type="ORF">HPB47_007623</name>
</gene>
<dbReference type="Proteomes" id="UP000805193">
    <property type="component" value="Unassembled WGS sequence"/>
</dbReference>
<comment type="caution">
    <text evidence="1">The sequence shown here is derived from an EMBL/GenBank/DDBJ whole genome shotgun (WGS) entry which is preliminary data.</text>
</comment>
<proteinExistence type="predicted"/>
<name>A0AC60P7A2_IXOPE</name>
<keyword evidence="2" id="KW-1185">Reference proteome</keyword>
<evidence type="ECO:0000313" key="2">
    <source>
        <dbReference type="Proteomes" id="UP000805193"/>
    </source>
</evidence>
<dbReference type="EMBL" id="JABSTQ010011099">
    <property type="protein sequence ID" value="KAG0415206.1"/>
    <property type="molecule type" value="Genomic_DNA"/>
</dbReference>
<evidence type="ECO:0000313" key="1">
    <source>
        <dbReference type="EMBL" id="KAG0415206.1"/>
    </source>
</evidence>
<protein>
    <submittedName>
        <fullName evidence="1">Uncharacterized protein</fullName>
    </submittedName>
</protein>
<accession>A0AC60P7A2</accession>
<reference evidence="1 2" key="1">
    <citation type="journal article" date="2020" name="Cell">
        <title>Large-Scale Comparative Analyses of Tick Genomes Elucidate Their Genetic Diversity and Vector Capacities.</title>
        <authorList>
            <consortium name="Tick Genome and Microbiome Consortium (TIGMIC)"/>
            <person name="Jia N."/>
            <person name="Wang J."/>
            <person name="Shi W."/>
            <person name="Du L."/>
            <person name="Sun Y."/>
            <person name="Zhan W."/>
            <person name="Jiang J.F."/>
            <person name="Wang Q."/>
            <person name="Zhang B."/>
            <person name="Ji P."/>
            <person name="Bell-Sakyi L."/>
            <person name="Cui X.M."/>
            <person name="Yuan T.T."/>
            <person name="Jiang B.G."/>
            <person name="Yang W.F."/>
            <person name="Lam T.T."/>
            <person name="Chang Q.C."/>
            <person name="Ding S.J."/>
            <person name="Wang X.J."/>
            <person name="Zhu J.G."/>
            <person name="Ruan X.D."/>
            <person name="Zhao L."/>
            <person name="Wei J.T."/>
            <person name="Ye R.Z."/>
            <person name="Que T.C."/>
            <person name="Du C.H."/>
            <person name="Zhou Y.H."/>
            <person name="Cheng J.X."/>
            <person name="Dai P.F."/>
            <person name="Guo W.B."/>
            <person name="Han X.H."/>
            <person name="Huang E.J."/>
            <person name="Li L.F."/>
            <person name="Wei W."/>
            <person name="Gao Y.C."/>
            <person name="Liu J.Z."/>
            <person name="Shao H.Z."/>
            <person name="Wang X."/>
            <person name="Wang C.C."/>
            <person name="Yang T.C."/>
            <person name="Huo Q.B."/>
            <person name="Li W."/>
            <person name="Chen H.Y."/>
            <person name="Chen S.E."/>
            <person name="Zhou L.G."/>
            <person name="Ni X.B."/>
            <person name="Tian J.H."/>
            <person name="Sheng Y."/>
            <person name="Liu T."/>
            <person name="Pan Y.S."/>
            <person name="Xia L.Y."/>
            <person name="Li J."/>
            <person name="Zhao F."/>
            <person name="Cao W.C."/>
        </authorList>
    </citation>
    <scope>NUCLEOTIDE SEQUENCE [LARGE SCALE GENOMIC DNA]</scope>
    <source>
        <strain evidence="1">Iper-2018</strain>
    </source>
</reference>
<organism evidence="1 2">
    <name type="scientific">Ixodes persulcatus</name>
    <name type="common">Taiga tick</name>
    <dbReference type="NCBI Taxonomy" id="34615"/>
    <lineage>
        <taxon>Eukaryota</taxon>
        <taxon>Metazoa</taxon>
        <taxon>Ecdysozoa</taxon>
        <taxon>Arthropoda</taxon>
        <taxon>Chelicerata</taxon>
        <taxon>Arachnida</taxon>
        <taxon>Acari</taxon>
        <taxon>Parasitiformes</taxon>
        <taxon>Ixodida</taxon>
        <taxon>Ixodoidea</taxon>
        <taxon>Ixodidae</taxon>
        <taxon>Ixodinae</taxon>
        <taxon>Ixodes</taxon>
    </lineage>
</organism>